<dbReference type="Proteomes" id="UP000524246">
    <property type="component" value="Unassembled WGS sequence"/>
</dbReference>
<dbReference type="PANTHER" id="PTHR12592">
    <property type="entry name" value="ATP-DEPENDENT (S)-NAD(P)H-HYDRATE DEHYDRATASE FAMILY MEMBER"/>
    <property type="match status" value="1"/>
</dbReference>
<evidence type="ECO:0000256" key="3">
    <source>
        <dbReference type="ARBA" id="ARBA00022857"/>
    </source>
</evidence>
<dbReference type="InterPro" id="IPR000631">
    <property type="entry name" value="CARKD"/>
</dbReference>
<dbReference type="GO" id="GO:0005524">
    <property type="term" value="F:ATP binding"/>
    <property type="evidence" value="ECO:0007669"/>
    <property type="project" value="UniProtKB-KW"/>
</dbReference>
<dbReference type="InterPro" id="IPR017953">
    <property type="entry name" value="Carbohydrate_kinase_pred_CS"/>
</dbReference>
<dbReference type="PROSITE" id="PS01050">
    <property type="entry name" value="YJEF_C_2"/>
    <property type="match status" value="1"/>
</dbReference>
<evidence type="ECO:0000256" key="1">
    <source>
        <dbReference type="ARBA" id="ARBA00022741"/>
    </source>
</evidence>
<evidence type="ECO:0000256" key="2">
    <source>
        <dbReference type="ARBA" id="ARBA00022840"/>
    </source>
</evidence>
<keyword evidence="4" id="KW-0520">NAD</keyword>
<dbReference type="PROSITE" id="PS51383">
    <property type="entry name" value="YJEF_C_3"/>
    <property type="match status" value="1"/>
</dbReference>
<keyword evidence="2" id="KW-0067">ATP-binding</keyword>
<proteinExistence type="inferred from homology"/>
<dbReference type="GO" id="GO:0052856">
    <property type="term" value="F:NAD(P)HX epimerase activity"/>
    <property type="evidence" value="ECO:0007669"/>
    <property type="project" value="TreeGrafter"/>
</dbReference>
<dbReference type="EMBL" id="JAAZON010000428">
    <property type="protein sequence ID" value="NMC63392.1"/>
    <property type="molecule type" value="Genomic_DNA"/>
</dbReference>
<dbReference type="HAMAP" id="MF_01965">
    <property type="entry name" value="NADHX_dehydratase"/>
    <property type="match status" value="1"/>
</dbReference>
<feature type="non-terminal residue" evidence="7">
    <location>
        <position position="1"/>
    </location>
</feature>
<dbReference type="Gene3D" id="3.40.1190.20">
    <property type="match status" value="1"/>
</dbReference>
<evidence type="ECO:0000313" key="7">
    <source>
        <dbReference type="EMBL" id="NMC63392.1"/>
    </source>
</evidence>
<reference evidence="7 8" key="1">
    <citation type="journal article" date="2020" name="Biotechnol. Biofuels">
        <title>New insights from the biogas microbiome by comprehensive genome-resolved metagenomics of nearly 1600 species originating from multiple anaerobic digesters.</title>
        <authorList>
            <person name="Campanaro S."/>
            <person name="Treu L."/>
            <person name="Rodriguez-R L.M."/>
            <person name="Kovalovszki A."/>
            <person name="Ziels R.M."/>
            <person name="Maus I."/>
            <person name="Zhu X."/>
            <person name="Kougias P.G."/>
            <person name="Basile A."/>
            <person name="Luo G."/>
            <person name="Schluter A."/>
            <person name="Konstantinidis K.T."/>
            <person name="Angelidaki I."/>
        </authorList>
    </citation>
    <scope>NUCLEOTIDE SEQUENCE [LARGE SCALE GENOMIC DNA]</scope>
    <source>
        <strain evidence="7">AS27yjCOA_65</strain>
    </source>
</reference>
<protein>
    <submittedName>
        <fullName evidence="7">NAD(P)H-hydrate dehydratase</fullName>
    </submittedName>
</protein>
<evidence type="ECO:0000259" key="6">
    <source>
        <dbReference type="PROSITE" id="PS51383"/>
    </source>
</evidence>
<dbReference type="InterPro" id="IPR029056">
    <property type="entry name" value="Ribokinase-like"/>
</dbReference>
<dbReference type="NCBIfam" id="TIGR00196">
    <property type="entry name" value="yjeF_cterm"/>
    <property type="match status" value="1"/>
</dbReference>
<dbReference type="SUPFAM" id="SSF53613">
    <property type="entry name" value="Ribokinase-like"/>
    <property type="match status" value="1"/>
</dbReference>
<keyword evidence="5" id="KW-0456">Lyase</keyword>
<accession>A0A7X9FSA4</accession>
<evidence type="ECO:0000256" key="4">
    <source>
        <dbReference type="ARBA" id="ARBA00023027"/>
    </source>
</evidence>
<feature type="domain" description="YjeF C-terminal" evidence="6">
    <location>
        <begin position="5"/>
        <end position="288"/>
    </location>
</feature>
<comment type="caution">
    <text evidence="7">The sequence shown here is derived from an EMBL/GenBank/DDBJ whole genome shotgun (WGS) entry which is preliminary data.</text>
</comment>
<dbReference type="AlphaFoldDB" id="A0A7X9FSA4"/>
<gene>
    <name evidence="7" type="ORF">GYA55_09535</name>
</gene>
<evidence type="ECO:0000256" key="5">
    <source>
        <dbReference type="ARBA" id="ARBA00023239"/>
    </source>
</evidence>
<keyword evidence="3" id="KW-0521">NADP</keyword>
<sequence>DFVLISEDTLPLMPDRAPDVHKGQVGRIFVIGGSADMPGAPLLCAYAALRCGSGLVTVTQLEKASAAYIAPEIILKRLEGDSGYLELFHLVAFKEEIIKAACVVLGPGLGRQESTRAFVRETVDVLSGLGKFVVLDADALNLLSDTRGLIEGFDLSSAVLTPHPGEAARLLNWPISRVQEDRYRAASELHKMSGAAAIVLKGASTIIYGVRGGLVNLSGNPYMATAGSGDVLSGVIASLIGQGLDPFDAAVLGVHVHSRAGDSAHARSGGPIVASDFISYLPTVIFDRNCVEINFF</sequence>
<dbReference type="CDD" id="cd01171">
    <property type="entry name" value="YXKO-related"/>
    <property type="match status" value="1"/>
</dbReference>
<dbReference type="GO" id="GO:0052855">
    <property type="term" value="F:ADP-dependent NAD(P)H-hydrate dehydratase activity"/>
    <property type="evidence" value="ECO:0007669"/>
    <property type="project" value="TreeGrafter"/>
</dbReference>
<dbReference type="GO" id="GO:0110051">
    <property type="term" value="P:metabolite repair"/>
    <property type="evidence" value="ECO:0007669"/>
    <property type="project" value="TreeGrafter"/>
</dbReference>
<dbReference type="Pfam" id="PF01256">
    <property type="entry name" value="Carb_kinase"/>
    <property type="match status" value="1"/>
</dbReference>
<evidence type="ECO:0000313" key="8">
    <source>
        <dbReference type="Proteomes" id="UP000524246"/>
    </source>
</evidence>
<organism evidence="7 8">
    <name type="scientific">SAR324 cluster bacterium</name>
    <dbReference type="NCBI Taxonomy" id="2024889"/>
    <lineage>
        <taxon>Bacteria</taxon>
        <taxon>Deltaproteobacteria</taxon>
        <taxon>SAR324 cluster</taxon>
    </lineage>
</organism>
<keyword evidence="1" id="KW-0547">Nucleotide-binding</keyword>
<name>A0A7X9FSA4_9DELT</name>
<dbReference type="PANTHER" id="PTHR12592:SF0">
    <property type="entry name" value="ATP-DEPENDENT (S)-NAD(P)H-HYDRATE DEHYDRATASE"/>
    <property type="match status" value="1"/>
</dbReference>